<evidence type="ECO:0000256" key="6">
    <source>
        <dbReference type="ARBA" id="ARBA00022603"/>
    </source>
</evidence>
<keyword evidence="13" id="KW-1185">Reference proteome</keyword>
<evidence type="ECO:0000256" key="7">
    <source>
        <dbReference type="ARBA" id="ARBA00022679"/>
    </source>
</evidence>
<proteinExistence type="inferred from homology"/>
<name>A0ABV7SHG5_9ACTN</name>
<keyword evidence="8" id="KW-0949">S-adenosyl-L-methionine</keyword>
<dbReference type="RefSeq" id="WP_310769174.1">
    <property type="nucleotide sequence ID" value="NZ_JBHRWR010000009.1"/>
</dbReference>
<organism evidence="12 13">
    <name type="scientific">Streptomyces yaanensis</name>
    <dbReference type="NCBI Taxonomy" id="1142239"/>
    <lineage>
        <taxon>Bacteria</taxon>
        <taxon>Bacillati</taxon>
        <taxon>Actinomycetota</taxon>
        <taxon>Actinomycetes</taxon>
        <taxon>Kitasatosporales</taxon>
        <taxon>Streptomycetaceae</taxon>
        <taxon>Streptomyces</taxon>
    </lineage>
</organism>
<evidence type="ECO:0000256" key="2">
    <source>
        <dbReference type="ARBA" id="ARBA00005369"/>
    </source>
</evidence>
<comment type="similarity">
    <text evidence="2">Belongs to the methyltransferase superfamily. L-isoaspartyl/D-aspartyl protein methyltransferase family.</text>
</comment>
<keyword evidence="7 12" id="KW-0808">Transferase</keyword>
<evidence type="ECO:0000256" key="10">
    <source>
        <dbReference type="ARBA" id="ARBA00031323"/>
    </source>
</evidence>
<sequence length="228" mass="23711">MPRSGPGPGSGTDDLVRAARAVGVRDERLLRALHDTPRTRFVPAAGLASACLDTPVPLAHGQVTTQPSLVAVMVDALALTGGERVLEVGTGLGWQTALLARLAAHVCSVERWPDLARQARDNLAAQGVENVEVVVGDGTLGLPGRAPFDAVIVCAAFPDVAPPLVAQLHVGGRLVQPIGPGGAEEVELYQRSEHGLVHVRSVISARFVRLYGTYGCPPEAPLGDPGRG</sequence>
<comment type="caution">
    <text evidence="12">The sequence shown here is derived from an EMBL/GenBank/DDBJ whole genome shotgun (WGS) entry which is preliminary data.</text>
</comment>
<dbReference type="CDD" id="cd02440">
    <property type="entry name" value="AdoMet_MTases"/>
    <property type="match status" value="1"/>
</dbReference>
<comment type="subcellular location">
    <subcellularLocation>
        <location evidence="1">Cytoplasm</location>
    </subcellularLocation>
</comment>
<protein>
    <recommendedName>
        <fullName evidence="4">Protein-L-isoaspartate O-methyltransferase</fullName>
        <ecNumber evidence="3">2.1.1.77</ecNumber>
    </recommendedName>
    <alternativeName>
        <fullName evidence="11">L-isoaspartyl protein carboxyl methyltransferase</fullName>
    </alternativeName>
    <alternativeName>
        <fullName evidence="9">Protein L-isoaspartyl methyltransferase</fullName>
    </alternativeName>
    <alternativeName>
        <fullName evidence="10">Protein-beta-aspartate methyltransferase</fullName>
    </alternativeName>
</protein>
<evidence type="ECO:0000256" key="1">
    <source>
        <dbReference type="ARBA" id="ARBA00004496"/>
    </source>
</evidence>
<accession>A0ABV7SHG5</accession>
<dbReference type="Proteomes" id="UP001595701">
    <property type="component" value="Unassembled WGS sequence"/>
</dbReference>
<dbReference type="Gene3D" id="3.40.50.150">
    <property type="entry name" value="Vaccinia Virus protein VP39"/>
    <property type="match status" value="1"/>
</dbReference>
<dbReference type="InterPro" id="IPR029063">
    <property type="entry name" value="SAM-dependent_MTases_sf"/>
</dbReference>
<evidence type="ECO:0000313" key="13">
    <source>
        <dbReference type="Proteomes" id="UP001595701"/>
    </source>
</evidence>
<keyword evidence="5" id="KW-0963">Cytoplasm</keyword>
<dbReference type="InterPro" id="IPR000682">
    <property type="entry name" value="PCMT"/>
</dbReference>
<gene>
    <name evidence="12" type="ORF">ACFOZ0_15985</name>
</gene>
<evidence type="ECO:0000256" key="5">
    <source>
        <dbReference type="ARBA" id="ARBA00022490"/>
    </source>
</evidence>
<dbReference type="EC" id="2.1.1.77" evidence="3"/>
<dbReference type="NCBIfam" id="NF001453">
    <property type="entry name" value="PRK00312.1"/>
    <property type="match status" value="1"/>
</dbReference>
<evidence type="ECO:0000256" key="9">
    <source>
        <dbReference type="ARBA" id="ARBA00030757"/>
    </source>
</evidence>
<dbReference type="SUPFAM" id="SSF53335">
    <property type="entry name" value="S-adenosyl-L-methionine-dependent methyltransferases"/>
    <property type="match status" value="1"/>
</dbReference>
<dbReference type="GO" id="GO:0032259">
    <property type="term" value="P:methylation"/>
    <property type="evidence" value="ECO:0007669"/>
    <property type="project" value="UniProtKB-KW"/>
</dbReference>
<dbReference type="PANTHER" id="PTHR11579">
    <property type="entry name" value="PROTEIN-L-ISOASPARTATE O-METHYLTRANSFERASE"/>
    <property type="match status" value="1"/>
</dbReference>
<evidence type="ECO:0000256" key="4">
    <source>
        <dbReference type="ARBA" id="ARBA00013346"/>
    </source>
</evidence>
<dbReference type="Pfam" id="PF01135">
    <property type="entry name" value="PCMT"/>
    <property type="match status" value="1"/>
</dbReference>
<dbReference type="PANTHER" id="PTHR11579:SF0">
    <property type="entry name" value="PROTEIN-L-ISOASPARTATE(D-ASPARTATE) O-METHYLTRANSFERASE"/>
    <property type="match status" value="1"/>
</dbReference>
<dbReference type="GO" id="GO:0004719">
    <property type="term" value="F:protein-L-isoaspartate (D-aspartate) O-methyltransferase activity"/>
    <property type="evidence" value="ECO:0007669"/>
    <property type="project" value="UniProtKB-EC"/>
</dbReference>
<evidence type="ECO:0000256" key="11">
    <source>
        <dbReference type="ARBA" id="ARBA00031350"/>
    </source>
</evidence>
<evidence type="ECO:0000256" key="3">
    <source>
        <dbReference type="ARBA" id="ARBA00011890"/>
    </source>
</evidence>
<dbReference type="EMBL" id="JBHRWR010000009">
    <property type="protein sequence ID" value="MFC3574750.1"/>
    <property type="molecule type" value="Genomic_DNA"/>
</dbReference>
<keyword evidence="6 12" id="KW-0489">Methyltransferase</keyword>
<evidence type="ECO:0000256" key="8">
    <source>
        <dbReference type="ARBA" id="ARBA00022691"/>
    </source>
</evidence>
<evidence type="ECO:0000313" key="12">
    <source>
        <dbReference type="EMBL" id="MFC3574750.1"/>
    </source>
</evidence>
<reference evidence="13" key="1">
    <citation type="journal article" date="2019" name="Int. J. Syst. Evol. Microbiol.">
        <title>The Global Catalogue of Microorganisms (GCM) 10K type strain sequencing project: providing services to taxonomists for standard genome sequencing and annotation.</title>
        <authorList>
            <consortium name="The Broad Institute Genomics Platform"/>
            <consortium name="The Broad Institute Genome Sequencing Center for Infectious Disease"/>
            <person name="Wu L."/>
            <person name="Ma J."/>
        </authorList>
    </citation>
    <scope>NUCLEOTIDE SEQUENCE [LARGE SCALE GENOMIC DNA]</scope>
    <source>
        <strain evidence="13">CGMCC 4.7035</strain>
    </source>
</reference>